<evidence type="ECO:0000256" key="6">
    <source>
        <dbReference type="ARBA" id="ARBA00022691"/>
    </source>
</evidence>
<dbReference type="Proteomes" id="UP001210925">
    <property type="component" value="Unassembled WGS sequence"/>
</dbReference>
<dbReference type="CDD" id="cd11642">
    <property type="entry name" value="SUMT"/>
    <property type="match status" value="1"/>
</dbReference>
<keyword evidence="8" id="KW-0520">NAD</keyword>
<evidence type="ECO:0000256" key="8">
    <source>
        <dbReference type="ARBA" id="ARBA00023027"/>
    </source>
</evidence>
<keyword evidence="9" id="KW-0456">Lyase</keyword>
<dbReference type="PANTHER" id="PTHR45790:SF6">
    <property type="entry name" value="UROPORPHYRINOGEN-III C-METHYLTRANSFERASE"/>
    <property type="match status" value="1"/>
</dbReference>
<dbReference type="Pfam" id="PF00590">
    <property type="entry name" value="TP_methylase"/>
    <property type="match status" value="1"/>
</dbReference>
<dbReference type="Gene3D" id="1.10.3280.10">
    <property type="entry name" value="Siroheme synthase, domain 3"/>
    <property type="match status" value="1"/>
</dbReference>
<dbReference type="Gene3D" id="3.40.1010.10">
    <property type="entry name" value="Cobalt-precorrin-4 Transmethylase, Domain 1"/>
    <property type="match status" value="1"/>
</dbReference>
<evidence type="ECO:0000259" key="14">
    <source>
        <dbReference type="Pfam" id="PF00590"/>
    </source>
</evidence>
<evidence type="ECO:0000259" key="16">
    <source>
        <dbReference type="Pfam" id="PF14824"/>
    </source>
</evidence>
<dbReference type="InterPro" id="IPR014777">
    <property type="entry name" value="4pyrrole_Mease_sub1"/>
</dbReference>
<dbReference type="SUPFAM" id="SSF51735">
    <property type="entry name" value="NAD(P)-binding Rossmann-fold domains"/>
    <property type="match status" value="1"/>
</dbReference>
<keyword evidence="4" id="KW-0489">Methyltransferase</keyword>
<dbReference type="GO" id="GO:0043115">
    <property type="term" value="F:precorrin-2 dehydrogenase activity"/>
    <property type="evidence" value="ECO:0007669"/>
    <property type="project" value="UniProtKB-EC"/>
</dbReference>
<keyword evidence="5" id="KW-0808">Transferase</keyword>
<evidence type="ECO:0000256" key="13">
    <source>
        <dbReference type="SAM" id="Phobius"/>
    </source>
</evidence>
<feature type="domain" description="Siroheme biosynthesis protein Met8 C-terminal" evidence="15">
    <location>
        <begin position="180"/>
        <end position="243"/>
    </location>
</feature>
<keyword evidence="11" id="KW-0511">Multifunctional enzyme</keyword>
<dbReference type="InterPro" id="IPR006367">
    <property type="entry name" value="Sirohaem_synthase_N"/>
</dbReference>
<dbReference type="InterPro" id="IPR035996">
    <property type="entry name" value="4pyrrol_Methylase_sf"/>
</dbReference>
<name>A0AAD5UE44_9FUNG</name>
<dbReference type="EMBL" id="JADGKB010000131">
    <property type="protein sequence ID" value="KAJ3252743.1"/>
    <property type="molecule type" value="Genomic_DNA"/>
</dbReference>
<dbReference type="EC" id="1.3.1.76" evidence="2"/>
<feature type="domain" description="Siroheme synthase central" evidence="16">
    <location>
        <begin position="149"/>
        <end position="172"/>
    </location>
</feature>
<dbReference type="AlphaFoldDB" id="A0AAD5UE44"/>
<dbReference type="InterPro" id="IPR050161">
    <property type="entry name" value="Siro_Cobalamin_biosynth"/>
</dbReference>
<keyword evidence="3" id="KW-0169">Cobalamin biosynthesis</keyword>
<evidence type="ECO:0000256" key="9">
    <source>
        <dbReference type="ARBA" id="ARBA00023239"/>
    </source>
</evidence>
<evidence type="ECO:0000256" key="10">
    <source>
        <dbReference type="ARBA" id="ARBA00023244"/>
    </source>
</evidence>
<reference evidence="17" key="1">
    <citation type="submission" date="2020-05" db="EMBL/GenBank/DDBJ databases">
        <title>Phylogenomic resolution of chytrid fungi.</title>
        <authorList>
            <person name="Stajich J.E."/>
            <person name="Amses K."/>
            <person name="Simmons R."/>
            <person name="Seto K."/>
            <person name="Myers J."/>
            <person name="Bonds A."/>
            <person name="Quandt C.A."/>
            <person name="Barry K."/>
            <person name="Liu P."/>
            <person name="Grigoriev I."/>
            <person name="Longcore J.E."/>
            <person name="James T.Y."/>
        </authorList>
    </citation>
    <scope>NUCLEOTIDE SEQUENCE</scope>
    <source>
        <strain evidence="17">PLAUS21</strain>
    </source>
</reference>
<dbReference type="PANTHER" id="PTHR45790">
    <property type="entry name" value="SIROHEME SYNTHASE-RELATED"/>
    <property type="match status" value="1"/>
</dbReference>
<keyword evidence="13" id="KW-0812">Transmembrane</keyword>
<dbReference type="SUPFAM" id="SSF75615">
    <property type="entry name" value="Siroheme synthase middle domains-like"/>
    <property type="match status" value="1"/>
</dbReference>
<evidence type="ECO:0000256" key="11">
    <source>
        <dbReference type="ARBA" id="ARBA00023268"/>
    </source>
</evidence>
<gene>
    <name evidence="17" type="ORF">HK103_001298</name>
</gene>
<keyword evidence="7" id="KW-0560">Oxidoreductase</keyword>
<dbReference type="Gene3D" id="3.30.950.10">
    <property type="entry name" value="Methyltransferase, Cobalt-precorrin-4 Transmethylase, Domain 2"/>
    <property type="match status" value="1"/>
</dbReference>
<dbReference type="InterPro" id="IPR014776">
    <property type="entry name" value="4pyrrole_Mease_sub2"/>
</dbReference>
<evidence type="ECO:0000256" key="4">
    <source>
        <dbReference type="ARBA" id="ARBA00022603"/>
    </source>
</evidence>
<feature type="domain" description="Tetrapyrrole methylase" evidence="14">
    <location>
        <begin position="488"/>
        <end position="687"/>
    </location>
</feature>
<evidence type="ECO:0000256" key="7">
    <source>
        <dbReference type="ARBA" id="ARBA00023002"/>
    </source>
</evidence>
<comment type="pathway">
    <text evidence="1">Porphyrin-containing compound metabolism; siroheme biosynthesis; sirohydrochlorin from precorrin-2: step 1/1.</text>
</comment>
<dbReference type="GO" id="GO:0016829">
    <property type="term" value="F:lyase activity"/>
    <property type="evidence" value="ECO:0007669"/>
    <property type="project" value="UniProtKB-KW"/>
</dbReference>
<sequence>MKINQPAHSVSRPILGNGSFLLAYQLKGKHVLVIGGGREAAIRTFFALDASANVTVVAPPENRHPAVEQRINSGLVRVLDRKFQEEDLELRWNDSTEGHAVDMVLCTIDDHQESRKIALLARAKRIPVNCADIPELCDFYFMAQYRNEELQIAVSTNGGGPRLGARIRNAIVENMNPATPKAVSAVAKIRSGIREISSGKSSEEIKKRMGWVSRFCDTWSIEQLASANDSDKIEKILREFESGRDVPSPPVVNTKVARLNTNLPVFLTSYWWCPSSMGYFAWIQTVFSYSYMIVMQLIYLFYIHFKLLFVIKGNLGERKNVKIKEQEDKRTVDTFESGTPKKVKVGESSKTSSIEVGRNISSTGTETLPEINVDRSTSPIKKELNTQGTFTLVSTNEQASNSETINTLDKQTSPVGRHSKGISTEMVDKDVGTLPPTPIEKSTLTDQIAPCISIDQSTSPGAEQLMDEAPIPGFDNFLSTRYFAQPGMIYLVGAGPGRPELLTIEALMLIKTADYVVSDRLIPQEVLDVIDAEKLELSSFKVGGASDKAQDESNQKCLDALKEGKSVVRLKTGDPFVYGRGGEEILYFREHGFVAKPISASNIPVTHRGVADQVLILTGRGQKGAFPSIPEFVETRTTIFLMALARIQPLIELLYVQGYPEHLPCAIIEKGAWVVGQKVCKGTLSTINELQIAQGIDNPAMFVVGNAVVALD</sequence>
<evidence type="ECO:0000313" key="17">
    <source>
        <dbReference type="EMBL" id="KAJ3252743.1"/>
    </source>
</evidence>
<dbReference type="Pfam" id="PF14823">
    <property type="entry name" value="Sirohm_synth_C"/>
    <property type="match status" value="1"/>
</dbReference>
<dbReference type="GO" id="GO:0019354">
    <property type="term" value="P:siroheme biosynthetic process"/>
    <property type="evidence" value="ECO:0007669"/>
    <property type="project" value="InterPro"/>
</dbReference>
<dbReference type="InterPro" id="IPR028162">
    <property type="entry name" value="Met8_C"/>
</dbReference>
<evidence type="ECO:0000259" key="15">
    <source>
        <dbReference type="Pfam" id="PF14823"/>
    </source>
</evidence>
<dbReference type="Gene3D" id="3.40.50.720">
    <property type="entry name" value="NAD(P)-binding Rossmann-like Domain"/>
    <property type="match status" value="1"/>
</dbReference>
<dbReference type="Pfam" id="PF13241">
    <property type="entry name" value="NAD_binding_7"/>
    <property type="match status" value="1"/>
</dbReference>
<evidence type="ECO:0000313" key="18">
    <source>
        <dbReference type="Proteomes" id="UP001210925"/>
    </source>
</evidence>
<keyword evidence="13" id="KW-1133">Transmembrane helix</keyword>
<organism evidence="17 18">
    <name type="scientific">Boothiomyces macroporosus</name>
    <dbReference type="NCBI Taxonomy" id="261099"/>
    <lineage>
        <taxon>Eukaryota</taxon>
        <taxon>Fungi</taxon>
        <taxon>Fungi incertae sedis</taxon>
        <taxon>Chytridiomycota</taxon>
        <taxon>Chytridiomycota incertae sedis</taxon>
        <taxon>Chytridiomycetes</taxon>
        <taxon>Rhizophydiales</taxon>
        <taxon>Terramycetaceae</taxon>
        <taxon>Boothiomyces</taxon>
    </lineage>
</organism>
<protein>
    <recommendedName>
        <fullName evidence="2">precorrin-2 dehydrogenase</fullName>
        <ecNumber evidence="2">1.3.1.76</ecNumber>
    </recommendedName>
</protein>
<proteinExistence type="predicted"/>
<evidence type="ECO:0000256" key="1">
    <source>
        <dbReference type="ARBA" id="ARBA00005010"/>
    </source>
</evidence>
<evidence type="ECO:0000256" key="5">
    <source>
        <dbReference type="ARBA" id="ARBA00022679"/>
    </source>
</evidence>
<dbReference type="InterPro" id="IPR006366">
    <property type="entry name" value="CobA/CysG_C"/>
</dbReference>
<dbReference type="GO" id="GO:0032259">
    <property type="term" value="P:methylation"/>
    <property type="evidence" value="ECO:0007669"/>
    <property type="project" value="UniProtKB-KW"/>
</dbReference>
<dbReference type="Pfam" id="PF14824">
    <property type="entry name" value="Sirohm_synth_M"/>
    <property type="match status" value="1"/>
</dbReference>
<keyword evidence="6" id="KW-0949">S-adenosyl-L-methionine</keyword>
<dbReference type="SUPFAM" id="SSF53790">
    <property type="entry name" value="Tetrapyrrole methylase"/>
    <property type="match status" value="1"/>
</dbReference>
<comment type="catalytic activity">
    <reaction evidence="12">
        <text>precorrin-2 + NAD(+) = sirohydrochlorin + NADH + 2 H(+)</text>
        <dbReference type="Rhea" id="RHEA:15613"/>
        <dbReference type="ChEBI" id="CHEBI:15378"/>
        <dbReference type="ChEBI" id="CHEBI:57540"/>
        <dbReference type="ChEBI" id="CHEBI:57945"/>
        <dbReference type="ChEBI" id="CHEBI:58351"/>
        <dbReference type="ChEBI" id="CHEBI:58827"/>
        <dbReference type="EC" id="1.3.1.76"/>
    </reaction>
</comment>
<evidence type="ECO:0000256" key="3">
    <source>
        <dbReference type="ARBA" id="ARBA00022573"/>
    </source>
</evidence>
<evidence type="ECO:0000256" key="2">
    <source>
        <dbReference type="ARBA" id="ARBA00012400"/>
    </source>
</evidence>
<evidence type="ECO:0000256" key="12">
    <source>
        <dbReference type="ARBA" id="ARBA00047561"/>
    </source>
</evidence>
<keyword evidence="13" id="KW-0472">Membrane</keyword>
<accession>A0AAD5UE44</accession>
<keyword evidence="18" id="KW-1185">Reference proteome</keyword>
<keyword evidence="10" id="KW-0627">Porphyrin biosynthesis</keyword>
<feature type="transmembrane region" description="Helical" evidence="13">
    <location>
        <begin position="279"/>
        <end position="302"/>
    </location>
</feature>
<dbReference type="InterPro" id="IPR028281">
    <property type="entry name" value="Sirohaem_synthase_central"/>
</dbReference>
<dbReference type="GO" id="GO:0004851">
    <property type="term" value="F:uroporphyrin-III C-methyltransferase activity"/>
    <property type="evidence" value="ECO:0007669"/>
    <property type="project" value="TreeGrafter"/>
</dbReference>
<comment type="caution">
    <text evidence="17">The sequence shown here is derived from an EMBL/GenBank/DDBJ whole genome shotgun (WGS) entry which is preliminary data.</text>
</comment>
<dbReference type="NCBIfam" id="TIGR01470">
    <property type="entry name" value="cysG_Nterm"/>
    <property type="match status" value="1"/>
</dbReference>
<dbReference type="InterPro" id="IPR036291">
    <property type="entry name" value="NAD(P)-bd_dom_sf"/>
</dbReference>
<dbReference type="InterPro" id="IPR000878">
    <property type="entry name" value="4pyrrol_Mease"/>
</dbReference>